<gene>
    <name evidence="2" type="ORF">PECUL_23A051277</name>
</gene>
<dbReference type="EMBL" id="OW240913">
    <property type="protein sequence ID" value="CAH2246340.1"/>
    <property type="molecule type" value="Genomic_DNA"/>
</dbReference>
<evidence type="ECO:0000256" key="1">
    <source>
        <dbReference type="SAM" id="MobiDB-lite"/>
    </source>
</evidence>
<dbReference type="Proteomes" id="UP001295444">
    <property type="component" value="Chromosome 02"/>
</dbReference>
<accession>A0AAD1RAP7</accession>
<dbReference type="AlphaFoldDB" id="A0AAD1RAP7"/>
<proteinExistence type="predicted"/>
<evidence type="ECO:0000313" key="3">
    <source>
        <dbReference type="Proteomes" id="UP001295444"/>
    </source>
</evidence>
<keyword evidence="3" id="KW-1185">Reference proteome</keyword>
<feature type="region of interest" description="Disordered" evidence="1">
    <location>
        <begin position="70"/>
        <end position="103"/>
    </location>
</feature>
<sequence>MADEFPEQGQVLHGQKLLQLNSTDDILQRIDRAFKRFWQQLKAKTLPSQPKPHRRLCIDGDLGNPDLLVGKSKQNKHETNPQERGATKAAATMPMLRQRKPGTCIKHKATRAPRGTRTKMASTSYMALTHRTW</sequence>
<protein>
    <submittedName>
        <fullName evidence="2">Uncharacterized protein</fullName>
    </submittedName>
</protein>
<evidence type="ECO:0000313" key="2">
    <source>
        <dbReference type="EMBL" id="CAH2246340.1"/>
    </source>
</evidence>
<organism evidence="2 3">
    <name type="scientific">Pelobates cultripes</name>
    <name type="common">Western spadefoot toad</name>
    <dbReference type="NCBI Taxonomy" id="61616"/>
    <lineage>
        <taxon>Eukaryota</taxon>
        <taxon>Metazoa</taxon>
        <taxon>Chordata</taxon>
        <taxon>Craniata</taxon>
        <taxon>Vertebrata</taxon>
        <taxon>Euteleostomi</taxon>
        <taxon>Amphibia</taxon>
        <taxon>Batrachia</taxon>
        <taxon>Anura</taxon>
        <taxon>Pelobatoidea</taxon>
        <taxon>Pelobatidae</taxon>
        <taxon>Pelobates</taxon>
    </lineage>
</organism>
<reference evidence="2" key="1">
    <citation type="submission" date="2022-03" db="EMBL/GenBank/DDBJ databases">
        <authorList>
            <person name="Alioto T."/>
            <person name="Alioto T."/>
            <person name="Gomez Garrido J."/>
        </authorList>
    </citation>
    <scope>NUCLEOTIDE SEQUENCE</scope>
</reference>
<name>A0AAD1RAP7_PELCU</name>